<protein>
    <submittedName>
        <fullName evidence="3">Uncharacterized protein LOC106767799</fullName>
    </submittedName>
</protein>
<evidence type="ECO:0000256" key="1">
    <source>
        <dbReference type="SAM" id="MobiDB-lite"/>
    </source>
</evidence>
<keyword evidence="2" id="KW-1185">Reference proteome</keyword>
<accession>A0A1S3UQ75</accession>
<feature type="compositionally biased region" description="Polar residues" evidence="1">
    <location>
        <begin position="1"/>
        <end position="14"/>
    </location>
</feature>
<feature type="compositionally biased region" description="Basic and acidic residues" evidence="1">
    <location>
        <begin position="29"/>
        <end position="43"/>
    </location>
</feature>
<sequence length="100" mass="11438">MASAQCEQTHQHTSFGEKVSQFFKGHHSHSNELTHTTKTETKCRCTKTHTNTKTKTHETSKRPHNKGLLQNIRDRFSEHDGSTTSSSDSESDHENCKRKD</sequence>
<reference evidence="2" key="1">
    <citation type="journal article" date="2014" name="Nat. Commun.">
        <title>Genome sequence of mungbean and insights into evolution within Vigna species.</title>
        <authorList>
            <person name="Kang Y.J."/>
            <person name="Kim S.K."/>
            <person name="Kim M.Y."/>
            <person name="Lestari P."/>
            <person name="Kim K.H."/>
            <person name="Ha B.K."/>
            <person name="Jun T.H."/>
            <person name="Hwang W.J."/>
            <person name="Lee T."/>
            <person name="Lee J."/>
            <person name="Shim S."/>
            <person name="Yoon M.Y."/>
            <person name="Jang Y.E."/>
            <person name="Han K.S."/>
            <person name="Taeprayoon P."/>
            <person name="Yoon N."/>
            <person name="Somta P."/>
            <person name="Tanya P."/>
            <person name="Kim K.S."/>
            <person name="Gwag J.G."/>
            <person name="Moon J.K."/>
            <person name="Lee Y.H."/>
            <person name="Park B.S."/>
            <person name="Bombarely A."/>
            <person name="Doyle J.J."/>
            <person name="Jackson S.A."/>
            <person name="Schafleitner R."/>
            <person name="Srinives P."/>
            <person name="Varshney R.K."/>
            <person name="Lee S.H."/>
        </authorList>
    </citation>
    <scope>NUCLEOTIDE SEQUENCE [LARGE SCALE GENOMIC DNA]</scope>
    <source>
        <strain evidence="2">cv. VC1973A</strain>
    </source>
</reference>
<evidence type="ECO:0000313" key="2">
    <source>
        <dbReference type="Proteomes" id="UP000087766"/>
    </source>
</evidence>
<dbReference type="Proteomes" id="UP000087766">
    <property type="component" value="Chromosome 7"/>
</dbReference>
<feature type="compositionally biased region" description="Basic residues" evidence="1">
    <location>
        <begin position="44"/>
        <end position="54"/>
    </location>
</feature>
<reference evidence="3" key="2">
    <citation type="submission" date="2025-08" db="UniProtKB">
        <authorList>
            <consortium name="RefSeq"/>
        </authorList>
    </citation>
    <scope>IDENTIFICATION</scope>
    <source>
        <tissue evidence="3">Leaf</tissue>
    </source>
</reference>
<dbReference type="GeneID" id="106767799"/>
<organism evidence="2 3">
    <name type="scientific">Vigna radiata var. radiata</name>
    <name type="common">Mung bean</name>
    <name type="synonym">Phaseolus aureus</name>
    <dbReference type="NCBI Taxonomy" id="3916"/>
    <lineage>
        <taxon>Eukaryota</taxon>
        <taxon>Viridiplantae</taxon>
        <taxon>Streptophyta</taxon>
        <taxon>Embryophyta</taxon>
        <taxon>Tracheophyta</taxon>
        <taxon>Spermatophyta</taxon>
        <taxon>Magnoliopsida</taxon>
        <taxon>eudicotyledons</taxon>
        <taxon>Gunneridae</taxon>
        <taxon>Pentapetalae</taxon>
        <taxon>rosids</taxon>
        <taxon>fabids</taxon>
        <taxon>Fabales</taxon>
        <taxon>Fabaceae</taxon>
        <taxon>Papilionoideae</taxon>
        <taxon>50 kb inversion clade</taxon>
        <taxon>NPAAA clade</taxon>
        <taxon>indigoferoid/millettioid clade</taxon>
        <taxon>Phaseoleae</taxon>
        <taxon>Vigna</taxon>
    </lineage>
</organism>
<proteinExistence type="predicted"/>
<name>A0A1S3UQ75_VIGRR</name>
<evidence type="ECO:0000313" key="3">
    <source>
        <dbReference type="RefSeq" id="XP_014508233.1"/>
    </source>
</evidence>
<feature type="compositionally biased region" description="Basic and acidic residues" evidence="1">
    <location>
        <begin position="90"/>
        <end position="100"/>
    </location>
</feature>
<gene>
    <name evidence="3" type="primary">LOC106767799</name>
</gene>
<dbReference type="KEGG" id="vra:106767799"/>
<feature type="compositionally biased region" description="Basic and acidic residues" evidence="1">
    <location>
        <begin position="72"/>
        <end position="81"/>
    </location>
</feature>
<dbReference type="OrthoDB" id="1433918at2759"/>
<dbReference type="RefSeq" id="XP_014508233.1">
    <property type="nucleotide sequence ID" value="XM_014652747.2"/>
</dbReference>
<feature type="region of interest" description="Disordered" evidence="1">
    <location>
        <begin position="1"/>
        <end position="100"/>
    </location>
</feature>
<dbReference type="AlphaFoldDB" id="A0A1S3UQ75"/>